<dbReference type="Proteomes" id="UP001151760">
    <property type="component" value="Unassembled WGS sequence"/>
</dbReference>
<proteinExistence type="predicted"/>
<comment type="caution">
    <text evidence="1">The sequence shown here is derived from an EMBL/GenBank/DDBJ whole genome shotgun (WGS) entry which is preliminary data.</text>
</comment>
<reference evidence="1" key="2">
    <citation type="submission" date="2022-01" db="EMBL/GenBank/DDBJ databases">
        <authorList>
            <person name="Yamashiro T."/>
            <person name="Shiraishi A."/>
            <person name="Satake H."/>
            <person name="Nakayama K."/>
        </authorList>
    </citation>
    <scope>NUCLEOTIDE SEQUENCE</scope>
</reference>
<evidence type="ECO:0000313" key="2">
    <source>
        <dbReference type="Proteomes" id="UP001151760"/>
    </source>
</evidence>
<sequence length="451" mass="52471">MMTSKLPSSMDISSMLDGWFKKIFRWDDVTYKSKKAVDTTLLLVSSHEFFLPSLSDSMILVPQPWTLTLEMSLSTTSETDYCRNGCPTILFHVANSLAVVALHSAWSSMVQPTLVAKIKDVKVEDVSLAYDTSLEVFNNEVNRLNGMNDDLFTYEVKVANIPCDSKMDDDSEHEADDDMGYDPSDVAFTEWLGLKFFNYKTMDHYTMKALWIYWIRGDDEVELTDEESSNDKDDVAEVFRIDTNLFNFETPMCEAFKEFNYLLQINPDLLTKDIEGFKTFEDYKDDWIYEWNKDVPWVDEKPWTNAGVWTKPTPVKHTCKPFNYKTGCSEWPTCSWKDDGYCNGGNLPGTYIIGNQLHYQDYEWYEALEDSELKNKALRNKAIMEGFINEDDDVSRPWKQRISTNIDGEFTNLEILKCWSFETSRRLFNTQSAHKLKLENLPSKYQRSFSF</sequence>
<gene>
    <name evidence="1" type="ORF">Tco_0656519</name>
</gene>
<keyword evidence="2" id="KW-1185">Reference proteome</keyword>
<evidence type="ECO:0000313" key="1">
    <source>
        <dbReference type="EMBL" id="GJS61735.1"/>
    </source>
</evidence>
<accession>A0ABQ4XA64</accession>
<reference evidence="1" key="1">
    <citation type="journal article" date="2022" name="Int. J. Mol. Sci.">
        <title>Draft Genome of Tanacetum Coccineum: Genomic Comparison of Closely Related Tanacetum-Family Plants.</title>
        <authorList>
            <person name="Yamashiro T."/>
            <person name="Shiraishi A."/>
            <person name="Nakayama K."/>
            <person name="Satake H."/>
        </authorList>
    </citation>
    <scope>NUCLEOTIDE SEQUENCE</scope>
</reference>
<organism evidence="1 2">
    <name type="scientific">Tanacetum coccineum</name>
    <dbReference type="NCBI Taxonomy" id="301880"/>
    <lineage>
        <taxon>Eukaryota</taxon>
        <taxon>Viridiplantae</taxon>
        <taxon>Streptophyta</taxon>
        <taxon>Embryophyta</taxon>
        <taxon>Tracheophyta</taxon>
        <taxon>Spermatophyta</taxon>
        <taxon>Magnoliopsida</taxon>
        <taxon>eudicotyledons</taxon>
        <taxon>Gunneridae</taxon>
        <taxon>Pentapetalae</taxon>
        <taxon>asterids</taxon>
        <taxon>campanulids</taxon>
        <taxon>Asterales</taxon>
        <taxon>Asteraceae</taxon>
        <taxon>Asteroideae</taxon>
        <taxon>Anthemideae</taxon>
        <taxon>Anthemidinae</taxon>
        <taxon>Tanacetum</taxon>
    </lineage>
</organism>
<dbReference type="EMBL" id="BQNB010009312">
    <property type="protein sequence ID" value="GJS61735.1"/>
    <property type="molecule type" value="Genomic_DNA"/>
</dbReference>
<protein>
    <submittedName>
        <fullName evidence="1">Uncharacterized protein</fullName>
    </submittedName>
</protein>
<name>A0ABQ4XA64_9ASTR</name>